<proteinExistence type="predicted"/>
<reference evidence="2 3" key="1">
    <citation type="submission" date="2020-01" db="EMBL/GenBank/DDBJ databases">
        <title>Sphingomonas sp. C33 whole genome sequece.</title>
        <authorList>
            <person name="Park C."/>
        </authorList>
    </citation>
    <scope>NUCLEOTIDE SEQUENCE [LARGE SCALE GENOMIC DNA]</scope>
    <source>
        <strain evidence="2 3">C33</strain>
    </source>
</reference>
<accession>A0A7Z2NWJ9</accession>
<dbReference type="EMBL" id="CP047895">
    <property type="protein sequence ID" value="QHL91158.1"/>
    <property type="molecule type" value="Genomic_DNA"/>
</dbReference>
<dbReference type="RefSeq" id="WP_160593088.1">
    <property type="nucleotide sequence ID" value="NZ_CP047895.1"/>
</dbReference>
<dbReference type="AlphaFoldDB" id="A0A7Z2NWJ9"/>
<name>A0A7Z2NWJ9_9SPHN</name>
<organism evidence="2 3">
    <name type="scientific">Sphingomonas changnyeongensis</name>
    <dbReference type="NCBI Taxonomy" id="2698679"/>
    <lineage>
        <taxon>Bacteria</taxon>
        <taxon>Pseudomonadati</taxon>
        <taxon>Pseudomonadota</taxon>
        <taxon>Alphaproteobacteria</taxon>
        <taxon>Sphingomonadales</taxon>
        <taxon>Sphingomonadaceae</taxon>
        <taxon>Sphingomonas</taxon>
    </lineage>
</organism>
<evidence type="ECO:0000313" key="3">
    <source>
        <dbReference type="Proteomes" id="UP000464468"/>
    </source>
</evidence>
<protein>
    <submittedName>
        <fullName evidence="2">Uncharacterized protein</fullName>
    </submittedName>
</protein>
<evidence type="ECO:0000313" key="2">
    <source>
        <dbReference type="EMBL" id="QHL91158.1"/>
    </source>
</evidence>
<dbReference type="Proteomes" id="UP000464468">
    <property type="component" value="Chromosome"/>
</dbReference>
<gene>
    <name evidence="2" type="ORF">GVO57_10445</name>
</gene>
<keyword evidence="3" id="KW-1185">Reference proteome</keyword>
<feature type="region of interest" description="Disordered" evidence="1">
    <location>
        <begin position="1"/>
        <end position="24"/>
    </location>
</feature>
<evidence type="ECO:0000256" key="1">
    <source>
        <dbReference type="SAM" id="MobiDB-lite"/>
    </source>
</evidence>
<sequence length="75" mass="8352">MTPVTNGGVGPQPDYTPPKTADGKIDYDRIAAESKRDPSLGFYRDQDEKRADEERRAVMIENLRAAEEAGLEKDV</sequence>
<dbReference type="KEGG" id="schy:GVO57_10445"/>